<dbReference type="Proteomes" id="UP000027734">
    <property type="component" value="Unassembled WGS sequence"/>
</dbReference>
<dbReference type="STRING" id="1300350.Z948_2122"/>
<dbReference type="InterPro" id="IPR000772">
    <property type="entry name" value="Ricin_B_lectin"/>
</dbReference>
<keyword evidence="1" id="KW-0732">Signal</keyword>
<dbReference type="OrthoDB" id="1431558at2"/>
<protein>
    <recommendedName>
        <fullName evidence="2">Ricin B lectin domain-containing protein</fullName>
    </recommendedName>
</protein>
<dbReference type="eggNOG" id="ENOG503311U">
    <property type="taxonomic scope" value="Bacteria"/>
</dbReference>
<name>A0A073IH79_9RHOB</name>
<dbReference type="Gene3D" id="2.80.10.50">
    <property type="match status" value="1"/>
</dbReference>
<dbReference type="SUPFAM" id="SSF50370">
    <property type="entry name" value="Ricin B-like lectins"/>
    <property type="match status" value="1"/>
</dbReference>
<sequence>MTIKTTFSATVMAATIAAALPQASFAEAPQIKTVGPIIHLADNLDEEAKLGWCIDTDGRELTDLAQAHSCKPNGDDVLFAFSAETGMIESATYADICLAHNDPENPINPFGLIACDAADPAQHFTYDEASMEIHLASDATQCLTVNAVIDDAGPYQSRDLIAAACDTLEPSFKQWVIKDYSK</sequence>
<gene>
    <name evidence="3" type="ORF">DSW25_13255</name>
</gene>
<reference evidence="3 4" key="1">
    <citation type="submission" date="2014-01" db="EMBL/GenBank/DDBJ databases">
        <title>Sulfitobacter donghicola JCM 14565 Genome Sequencing.</title>
        <authorList>
            <person name="Lai Q."/>
            <person name="Hong Z."/>
        </authorList>
    </citation>
    <scope>NUCLEOTIDE SEQUENCE [LARGE SCALE GENOMIC DNA]</scope>
    <source>
        <strain evidence="3 4">JCM 14565</strain>
    </source>
</reference>
<comment type="caution">
    <text evidence="3">The sequence shown here is derived from an EMBL/GenBank/DDBJ whole genome shotgun (WGS) entry which is preliminary data.</text>
</comment>
<dbReference type="InterPro" id="IPR035992">
    <property type="entry name" value="Ricin_B-like_lectins"/>
</dbReference>
<evidence type="ECO:0000313" key="3">
    <source>
        <dbReference type="EMBL" id="KEJ88871.1"/>
    </source>
</evidence>
<feature type="chain" id="PRO_5001691177" description="Ricin B lectin domain-containing protein" evidence="1">
    <location>
        <begin position="27"/>
        <end position="182"/>
    </location>
</feature>
<feature type="domain" description="Ricin B lectin" evidence="2">
    <location>
        <begin position="50"/>
        <end position="170"/>
    </location>
</feature>
<accession>A0A073IH79</accession>
<evidence type="ECO:0000259" key="2">
    <source>
        <dbReference type="Pfam" id="PF00652"/>
    </source>
</evidence>
<organism evidence="3 4">
    <name type="scientific">Sulfitobacter donghicola DSW-25 = KCTC 12864 = JCM 14565</name>
    <dbReference type="NCBI Taxonomy" id="1300350"/>
    <lineage>
        <taxon>Bacteria</taxon>
        <taxon>Pseudomonadati</taxon>
        <taxon>Pseudomonadota</taxon>
        <taxon>Alphaproteobacteria</taxon>
        <taxon>Rhodobacterales</taxon>
        <taxon>Roseobacteraceae</taxon>
        <taxon>Sulfitobacter</taxon>
    </lineage>
</organism>
<keyword evidence="4" id="KW-1185">Reference proteome</keyword>
<evidence type="ECO:0000313" key="4">
    <source>
        <dbReference type="Proteomes" id="UP000027734"/>
    </source>
</evidence>
<evidence type="ECO:0000256" key="1">
    <source>
        <dbReference type="SAM" id="SignalP"/>
    </source>
</evidence>
<dbReference type="AlphaFoldDB" id="A0A073IH79"/>
<feature type="signal peptide" evidence="1">
    <location>
        <begin position="1"/>
        <end position="26"/>
    </location>
</feature>
<dbReference type="PROSITE" id="PS50231">
    <property type="entry name" value="RICIN_B_LECTIN"/>
    <property type="match status" value="1"/>
</dbReference>
<proteinExistence type="predicted"/>
<dbReference type="RefSeq" id="WP_025059496.1">
    <property type="nucleotide sequence ID" value="NZ_JAMC01000005.1"/>
</dbReference>
<dbReference type="Pfam" id="PF00652">
    <property type="entry name" value="Ricin_B_lectin"/>
    <property type="match status" value="1"/>
</dbReference>
<dbReference type="EMBL" id="JAMC01000005">
    <property type="protein sequence ID" value="KEJ88871.1"/>
    <property type="molecule type" value="Genomic_DNA"/>
</dbReference>